<comment type="similarity">
    <text evidence="6">Belongs to the globin family.</text>
</comment>
<dbReference type="InterPro" id="IPR050532">
    <property type="entry name" value="Globin-like_OT"/>
</dbReference>
<keyword evidence="3 6" id="KW-0561">Oxygen transport</keyword>
<dbReference type="PANTHER" id="PTHR46458">
    <property type="entry name" value="BLR2807 PROTEIN"/>
    <property type="match status" value="1"/>
</dbReference>
<keyword evidence="4" id="KW-0479">Metal-binding</keyword>
<evidence type="ECO:0000256" key="1">
    <source>
        <dbReference type="ARBA" id="ARBA00022448"/>
    </source>
</evidence>
<evidence type="ECO:0000313" key="10">
    <source>
        <dbReference type="Proteomes" id="UP001177023"/>
    </source>
</evidence>
<evidence type="ECO:0000256" key="7">
    <source>
        <dbReference type="SAM" id="MobiDB-lite"/>
    </source>
</evidence>
<keyword evidence="5" id="KW-0408">Iron</keyword>
<feature type="domain" description="Globin" evidence="8">
    <location>
        <begin position="100"/>
        <end position="189"/>
    </location>
</feature>
<evidence type="ECO:0000259" key="8">
    <source>
        <dbReference type="Pfam" id="PF00042"/>
    </source>
</evidence>
<dbReference type="InterPro" id="IPR009050">
    <property type="entry name" value="Globin-like_sf"/>
</dbReference>
<dbReference type="Gene3D" id="1.10.490.10">
    <property type="entry name" value="Globins"/>
    <property type="match status" value="1"/>
</dbReference>
<feature type="region of interest" description="Disordered" evidence="7">
    <location>
        <begin position="1"/>
        <end position="49"/>
    </location>
</feature>
<protein>
    <recommendedName>
        <fullName evidence="8">Globin domain-containing protein</fullName>
    </recommendedName>
</protein>
<feature type="compositionally biased region" description="Low complexity" evidence="7">
    <location>
        <begin position="206"/>
        <end position="221"/>
    </location>
</feature>
<evidence type="ECO:0000313" key="9">
    <source>
        <dbReference type="EMBL" id="CAJ0586120.1"/>
    </source>
</evidence>
<comment type="caution">
    <text evidence="9">The sequence shown here is derived from an EMBL/GenBank/DDBJ whole genome shotgun (WGS) entry which is preliminary data.</text>
</comment>
<dbReference type="InterPro" id="IPR012292">
    <property type="entry name" value="Globin/Proto"/>
</dbReference>
<reference evidence="9" key="1">
    <citation type="submission" date="2023-06" db="EMBL/GenBank/DDBJ databases">
        <authorList>
            <person name="Delattre M."/>
        </authorList>
    </citation>
    <scope>NUCLEOTIDE SEQUENCE</scope>
    <source>
        <strain evidence="9">AF72</strain>
    </source>
</reference>
<accession>A0AA36DGV8</accession>
<feature type="non-terminal residue" evidence="9">
    <location>
        <position position="383"/>
    </location>
</feature>
<feature type="compositionally biased region" description="Low complexity" evidence="7">
    <location>
        <begin position="23"/>
        <end position="36"/>
    </location>
</feature>
<evidence type="ECO:0000256" key="3">
    <source>
        <dbReference type="ARBA" id="ARBA00022621"/>
    </source>
</evidence>
<dbReference type="SUPFAM" id="SSF46458">
    <property type="entry name" value="Globin-like"/>
    <property type="match status" value="1"/>
</dbReference>
<dbReference type="EMBL" id="CATQJA010002707">
    <property type="protein sequence ID" value="CAJ0586120.1"/>
    <property type="molecule type" value="Genomic_DNA"/>
</dbReference>
<keyword evidence="1 6" id="KW-0813">Transport</keyword>
<keyword evidence="2 6" id="KW-0349">Heme</keyword>
<evidence type="ECO:0000256" key="2">
    <source>
        <dbReference type="ARBA" id="ARBA00022617"/>
    </source>
</evidence>
<feature type="region of interest" description="Disordered" evidence="7">
    <location>
        <begin position="196"/>
        <end position="304"/>
    </location>
</feature>
<evidence type="ECO:0000256" key="4">
    <source>
        <dbReference type="ARBA" id="ARBA00022723"/>
    </source>
</evidence>
<dbReference type="GO" id="GO:0020037">
    <property type="term" value="F:heme binding"/>
    <property type="evidence" value="ECO:0007669"/>
    <property type="project" value="InterPro"/>
</dbReference>
<name>A0AA36DGV8_9BILA</name>
<feature type="compositionally biased region" description="Low complexity" evidence="7">
    <location>
        <begin position="284"/>
        <end position="295"/>
    </location>
</feature>
<dbReference type="GO" id="GO:0005344">
    <property type="term" value="F:oxygen carrier activity"/>
    <property type="evidence" value="ECO:0007669"/>
    <property type="project" value="UniProtKB-KW"/>
</dbReference>
<dbReference type="AlphaFoldDB" id="A0AA36DGV8"/>
<dbReference type="PANTHER" id="PTHR46458:SF1">
    <property type="entry name" value="GEO09476P1"/>
    <property type="match status" value="1"/>
</dbReference>
<dbReference type="Proteomes" id="UP001177023">
    <property type="component" value="Unassembled WGS sequence"/>
</dbReference>
<feature type="compositionally biased region" description="Polar residues" evidence="7">
    <location>
        <begin position="232"/>
        <end position="244"/>
    </location>
</feature>
<gene>
    <name evidence="9" type="ORF">MSPICULIGERA_LOCUS24128</name>
</gene>
<dbReference type="GO" id="GO:0046872">
    <property type="term" value="F:metal ion binding"/>
    <property type="evidence" value="ECO:0007669"/>
    <property type="project" value="UniProtKB-KW"/>
</dbReference>
<sequence length="383" mass="42454">MGNIESAADGSLSRRSSQRKSRSPSPSSQKRSNSLRRNQNGAIRAEQPLIRRSKTCRVKDRTQRIRPLCMITGLSSHQKTILAKRWNKMDNARLYEMGKKVFEGLFTENPSFLPFIGLSAGENWRKSIVFRLHAQRFVTAVCESLRRMRDTQAACDVLRDFGAHYSGHKIPNAYFEKMATALCGAIKEFEGQTTLIEPEQRHRSPSADPSSSSATDSSAISNGQKIEPKHGSSLSTISNNTTRGEISENKPAKSSGFSSRHSDSSMYRVNGSGALCSNSLRGTPPHNSSDSDSPPIRGPAPSFLPPFPNSLKNLNNINNNNCPITTEAWHIFATFVANQVKLGYELEKVLQYEMAKLGLSTQHTVSPGTPDPFNKHHIDVEFF</sequence>
<dbReference type="Pfam" id="PF00042">
    <property type="entry name" value="Globin"/>
    <property type="match status" value="1"/>
</dbReference>
<dbReference type="InterPro" id="IPR000971">
    <property type="entry name" value="Globin"/>
</dbReference>
<proteinExistence type="inferred from homology"/>
<dbReference type="InterPro" id="IPR044399">
    <property type="entry name" value="Mb-like_M"/>
</dbReference>
<evidence type="ECO:0000256" key="5">
    <source>
        <dbReference type="ARBA" id="ARBA00023004"/>
    </source>
</evidence>
<dbReference type="CDD" id="cd01040">
    <property type="entry name" value="Mb-like"/>
    <property type="match status" value="1"/>
</dbReference>
<evidence type="ECO:0000256" key="6">
    <source>
        <dbReference type="RuleBase" id="RU000356"/>
    </source>
</evidence>
<keyword evidence="10" id="KW-1185">Reference proteome</keyword>
<dbReference type="GO" id="GO:0019825">
    <property type="term" value="F:oxygen binding"/>
    <property type="evidence" value="ECO:0007669"/>
    <property type="project" value="InterPro"/>
</dbReference>
<organism evidence="9 10">
    <name type="scientific">Mesorhabditis spiculigera</name>
    <dbReference type="NCBI Taxonomy" id="96644"/>
    <lineage>
        <taxon>Eukaryota</taxon>
        <taxon>Metazoa</taxon>
        <taxon>Ecdysozoa</taxon>
        <taxon>Nematoda</taxon>
        <taxon>Chromadorea</taxon>
        <taxon>Rhabditida</taxon>
        <taxon>Rhabditina</taxon>
        <taxon>Rhabditomorpha</taxon>
        <taxon>Rhabditoidea</taxon>
        <taxon>Rhabditidae</taxon>
        <taxon>Mesorhabditinae</taxon>
        <taxon>Mesorhabditis</taxon>
    </lineage>
</organism>